<dbReference type="Gene3D" id="3.40.1190.10">
    <property type="entry name" value="Mur-like, catalytic domain"/>
    <property type="match status" value="1"/>
</dbReference>
<evidence type="ECO:0000256" key="7">
    <source>
        <dbReference type="ARBA" id="ARBA00022984"/>
    </source>
</evidence>
<dbReference type="NCBIfam" id="TIGR01143">
    <property type="entry name" value="murF"/>
    <property type="match status" value="1"/>
</dbReference>
<dbReference type="InterPro" id="IPR051046">
    <property type="entry name" value="MurCDEF_CellWall_CoF430Synth"/>
</dbReference>
<evidence type="ECO:0000256" key="8">
    <source>
        <dbReference type="ARBA" id="ARBA00023306"/>
    </source>
</evidence>
<dbReference type="GO" id="GO:0071555">
    <property type="term" value="P:cell wall organization"/>
    <property type="evidence" value="ECO:0007669"/>
    <property type="project" value="UniProtKB-KW"/>
</dbReference>
<dbReference type="EMBL" id="CP000302">
    <property type="protein sequence ID" value="ABE53646.1"/>
    <property type="molecule type" value="Genomic_DNA"/>
</dbReference>
<dbReference type="AlphaFoldDB" id="Q12SD0"/>
<evidence type="ECO:0000256" key="4">
    <source>
        <dbReference type="ARBA" id="ARBA00022741"/>
    </source>
</evidence>
<keyword evidence="3 10" id="KW-0132">Cell division</keyword>
<feature type="domain" description="Mur ligase C-terminal" evidence="13">
    <location>
        <begin position="317"/>
        <end position="436"/>
    </location>
</feature>
<sequence>MIELTLDALAQKLNAKHLGENLTIANVSTDSRAIPAACLFVALKGERFDAHDFAATAIENGAKALLVERELALDIPQLIVANSQKAMGEIGALVRDIVSPICVALTGSNGKTSVKEMLASILSQGHQVLYTAGNFNNEIGVPLTLLRLSQADEYGVFELGANHKGEIDYTSSLVRPRVALVNNIGSAHLEGFGSIEGIAEAKSEIFNHLSADGVAVINADDAFCELMKTKAKAFKQLSFSREANTNADIQATGLNMNAAGCYGFTIHYQGQQLAVQLPLAGIHQVSNALAASAMCLALGISLTDIVSGLARLAPVKGRMQPHTLGRLLVIDDSYNANPSSVSAAIDWLKNRDGFCCLVLGDLGELGDNAAHLHAQVGQQAKEAQIDALFCCGSLSENTSLAFGSPHYAELPALLVELTSAIKANRGAVTVLVKGSRSARMERVVENLLNAYEHGELA</sequence>
<comment type="catalytic activity">
    <reaction evidence="10 11">
        <text>D-alanyl-D-alanine + UDP-N-acetyl-alpha-D-muramoyl-L-alanyl-gamma-D-glutamyl-meso-2,6-diaminopimelate + ATP = UDP-N-acetyl-alpha-D-muramoyl-L-alanyl-gamma-D-glutamyl-meso-2,6-diaminopimeloyl-D-alanyl-D-alanine + ADP + phosphate + H(+)</text>
        <dbReference type="Rhea" id="RHEA:28374"/>
        <dbReference type="ChEBI" id="CHEBI:15378"/>
        <dbReference type="ChEBI" id="CHEBI:30616"/>
        <dbReference type="ChEBI" id="CHEBI:43474"/>
        <dbReference type="ChEBI" id="CHEBI:57822"/>
        <dbReference type="ChEBI" id="CHEBI:61386"/>
        <dbReference type="ChEBI" id="CHEBI:83905"/>
        <dbReference type="ChEBI" id="CHEBI:456216"/>
        <dbReference type="EC" id="6.3.2.10"/>
    </reaction>
</comment>
<evidence type="ECO:0000256" key="10">
    <source>
        <dbReference type="HAMAP-Rule" id="MF_02019"/>
    </source>
</evidence>
<feature type="domain" description="Mur ligase central" evidence="14">
    <location>
        <begin position="106"/>
        <end position="294"/>
    </location>
</feature>
<dbReference type="HOGENOM" id="CLU_031507_4_0_6"/>
<evidence type="ECO:0000313" key="15">
    <source>
        <dbReference type="EMBL" id="ABE53646.1"/>
    </source>
</evidence>
<dbReference type="eggNOG" id="COG0770">
    <property type="taxonomic scope" value="Bacteria"/>
</dbReference>
<dbReference type="InterPro" id="IPR035911">
    <property type="entry name" value="MurE/MurF_N"/>
</dbReference>
<protein>
    <recommendedName>
        <fullName evidence="10 11">UDP-N-acetylmuramoyl-tripeptide--D-alanyl-D-alanine ligase</fullName>
        <ecNumber evidence="10 11">6.3.2.10</ecNumber>
    </recommendedName>
    <alternativeName>
        <fullName evidence="10">D-alanyl-D-alanine-adding enzyme</fullName>
    </alternativeName>
</protein>
<evidence type="ECO:0000256" key="9">
    <source>
        <dbReference type="ARBA" id="ARBA00023316"/>
    </source>
</evidence>
<dbReference type="InterPro" id="IPR013221">
    <property type="entry name" value="Mur_ligase_cen"/>
</dbReference>
<keyword evidence="7 10" id="KW-0573">Peptidoglycan synthesis</keyword>
<dbReference type="GO" id="GO:0005737">
    <property type="term" value="C:cytoplasm"/>
    <property type="evidence" value="ECO:0007669"/>
    <property type="project" value="UniProtKB-SubCell"/>
</dbReference>
<dbReference type="GO" id="GO:0008766">
    <property type="term" value="F:UDP-N-acetylmuramoylalanyl-D-glutamyl-2,6-diaminopimelate-D-alanyl-D-alanine ligase activity"/>
    <property type="evidence" value="ECO:0007669"/>
    <property type="project" value="RHEA"/>
</dbReference>
<evidence type="ECO:0000259" key="12">
    <source>
        <dbReference type="Pfam" id="PF01225"/>
    </source>
</evidence>
<dbReference type="GO" id="GO:0005524">
    <property type="term" value="F:ATP binding"/>
    <property type="evidence" value="ECO:0007669"/>
    <property type="project" value="UniProtKB-UniRule"/>
</dbReference>
<dbReference type="Proteomes" id="UP000001982">
    <property type="component" value="Chromosome"/>
</dbReference>
<dbReference type="Gene3D" id="3.90.190.20">
    <property type="entry name" value="Mur ligase, C-terminal domain"/>
    <property type="match status" value="1"/>
</dbReference>
<comment type="function">
    <text evidence="10 11">Involved in cell wall formation. Catalyzes the final step in the synthesis of UDP-N-acetylmuramoyl-pentapeptide, the precursor of murein.</text>
</comment>
<evidence type="ECO:0000259" key="14">
    <source>
        <dbReference type="Pfam" id="PF08245"/>
    </source>
</evidence>
<dbReference type="SUPFAM" id="SSF53623">
    <property type="entry name" value="MurD-like peptide ligases, catalytic domain"/>
    <property type="match status" value="1"/>
</dbReference>
<keyword evidence="5 10" id="KW-0067">ATP-binding</keyword>
<dbReference type="RefSeq" id="WP_011494813.1">
    <property type="nucleotide sequence ID" value="NC_007954.1"/>
</dbReference>
<comment type="pathway">
    <text evidence="10 11">Cell wall biogenesis; peptidoglycan biosynthesis.</text>
</comment>
<keyword evidence="9 10" id="KW-0961">Cell wall biogenesis/degradation</keyword>
<organism evidence="15 16">
    <name type="scientific">Shewanella denitrificans (strain OS217 / ATCC BAA-1090 / DSM 15013)</name>
    <dbReference type="NCBI Taxonomy" id="318161"/>
    <lineage>
        <taxon>Bacteria</taxon>
        <taxon>Pseudomonadati</taxon>
        <taxon>Pseudomonadota</taxon>
        <taxon>Gammaproteobacteria</taxon>
        <taxon>Alteromonadales</taxon>
        <taxon>Shewanellaceae</taxon>
        <taxon>Shewanella</taxon>
    </lineage>
</organism>
<dbReference type="GO" id="GO:0009252">
    <property type="term" value="P:peptidoglycan biosynthetic process"/>
    <property type="evidence" value="ECO:0007669"/>
    <property type="project" value="UniProtKB-UniRule"/>
</dbReference>
<evidence type="ECO:0000256" key="11">
    <source>
        <dbReference type="RuleBase" id="RU004136"/>
    </source>
</evidence>
<dbReference type="Pfam" id="PF01225">
    <property type="entry name" value="Mur_ligase"/>
    <property type="match status" value="1"/>
</dbReference>
<dbReference type="PANTHER" id="PTHR43024:SF1">
    <property type="entry name" value="UDP-N-ACETYLMURAMOYL-TRIPEPTIDE--D-ALANYL-D-ALANINE LIGASE"/>
    <property type="match status" value="1"/>
</dbReference>
<feature type="binding site" evidence="10">
    <location>
        <begin position="107"/>
        <end position="113"/>
    </location>
    <ligand>
        <name>ATP</name>
        <dbReference type="ChEBI" id="CHEBI:30616"/>
    </ligand>
</feature>
<dbReference type="InterPro" id="IPR036615">
    <property type="entry name" value="Mur_ligase_C_dom_sf"/>
</dbReference>
<keyword evidence="6 10" id="KW-0133">Cell shape</keyword>
<dbReference type="InterPro" id="IPR004101">
    <property type="entry name" value="Mur_ligase_C"/>
</dbReference>
<comment type="subcellular location">
    <subcellularLocation>
        <location evidence="10 11">Cytoplasm</location>
    </subcellularLocation>
</comment>
<evidence type="ECO:0000256" key="3">
    <source>
        <dbReference type="ARBA" id="ARBA00022618"/>
    </source>
</evidence>
<gene>
    <name evidence="10" type="primary">murF</name>
    <name evidence="15" type="ordered locus">Sden_0351</name>
</gene>
<accession>Q12SD0</accession>
<dbReference type="PANTHER" id="PTHR43024">
    <property type="entry name" value="UDP-N-ACETYLMURAMOYL-TRIPEPTIDE--D-ALANYL-D-ALANINE LIGASE"/>
    <property type="match status" value="1"/>
</dbReference>
<name>Q12SD0_SHEDO</name>
<dbReference type="KEGG" id="sdn:Sden_0351"/>
<dbReference type="EC" id="6.3.2.10" evidence="10 11"/>
<keyword evidence="8 10" id="KW-0131">Cell cycle</keyword>
<evidence type="ECO:0000256" key="1">
    <source>
        <dbReference type="ARBA" id="ARBA00022490"/>
    </source>
</evidence>
<dbReference type="UniPathway" id="UPA00219"/>
<evidence type="ECO:0000256" key="2">
    <source>
        <dbReference type="ARBA" id="ARBA00022598"/>
    </source>
</evidence>
<reference evidence="15 16" key="1">
    <citation type="submission" date="2006-03" db="EMBL/GenBank/DDBJ databases">
        <title>Complete sequence of Shewanella denitrificans OS217.</title>
        <authorList>
            <consortium name="US DOE Joint Genome Institute"/>
            <person name="Copeland A."/>
            <person name="Lucas S."/>
            <person name="Lapidus A."/>
            <person name="Barry K."/>
            <person name="Detter J.C."/>
            <person name="Glavina del Rio T."/>
            <person name="Hammon N."/>
            <person name="Israni S."/>
            <person name="Dalin E."/>
            <person name="Tice H."/>
            <person name="Pitluck S."/>
            <person name="Brettin T."/>
            <person name="Bruce D."/>
            <person name="Han C."/>
            <person name="Tapia R."/>
            <person name="Gilna P."/>
            <person name="Kiss H."/>
            <person name="Schmutz J."/>
            <person name="Larimer F."/>
            <person name="Land M."/>
            <person name="Hauser L."/>
            <person name="Kyrpides N."/>
            <person name="Lykidis A."/>
            <person name="Richardson P."/>
        </authorList>
    </citation>
    <scope>NUCLEOTIDE SEQUENCE [LARGE SCALE GENOMIC DNA]</scope>
    <source>
        <strain evidence="16">OS217 / ATCC BAA-1090 / DSM 15013</strain>
    </source>
</reference>
<dbReference type="InterPro" id="IPR036565">
    <property type="entry name" value="Mur-like_cat_sf"/>
</dbReference>
<evidence type="ECO:0000256" key="6">
    <source>
        <dbReference type="ARBA" id="ARBA00022960"/>
    </source>
</evidence>
<keyword evidence="4 10" id="KW-0547">Nucleotide-binding</keyword>
<dbReference type="OrthoDB" id="9801978at2"/>
<dbReference type="InterPro" id="IPR005863">
    <property type="entry name" value="UDP-N-AcMur_synth"/>
</dbReference>
<evidence type="ECO:0000259" key="13">
    <source>
        <dbReference type="Pfam" id="PF02875"/>
    </source>
</evidence>
<feature type="domain" description="Mur ligase N-terminal catalytic" evidence="12">
    <location>
        <begin position="24"/>
        <end position="82"/>
    </location>
</feature>
<dbReference type="GO" id="GO:0008360">
    <property type="term" value="P:regulation of cell shape"/>
    <property type="evidence" value="ECO:0007669"/>
    <property type="project" value="UniProtKB-KW"/>
</dbReference>
<dbReference type="STRING" id="318161.Sden_0351"/>
<dbReference type="HAMAP" id="MF_02019">
    <property type="entry name" value="MurF"/>
    <property type="match status" value="1"/>
</dbReference>
<dbReference type="GO" id="GO:0051301">
    <property type="term" value="P:cell division"/>
    <property type="evidence" value="ECO:0007669"/>
    <property type="project" value="UniProtKB-KW"/>
</dbReference>
<dbReference type="Gene3D" id="3.40.1390.10">
    <property type="entry name" value="MurE/MurF, N-terminal domain"/>
    <property type="match status" value="1"/>
</dbReference>
<comment type="similarity">
    <text evidence="10">Belongs to the MurCDEF family. MurF subfamily.</text>
</comment>
<dbReference type="SUPFAM" id="SSF53244">
    <property type="entry name" value="MurD-like peptide ligases, peptide-binding domain"/>
    <property type="match status" value="1"/>
</dbReference>
<keyword evidence="1 10" id="KW-0963">Cytoplasm</keyword>
<dbReference type="Pfam" id="PF02875">
    <property type="entry name" value="Mur_ligase_C"/>
    <property type="match status" value="1"/>
</dbReference>
<keyword evidence="2 10" id="KW-0436">Ligase</keyword>
<evidence type="ECO:0000313" key="16">
    <source>
        <dbReference type="Proteomes" id="UP000001982"/>
    </source>
</evidence>
<proteinExistence type="inferred from homology"/>
<dbReference type="InterPro" id="IPR000713">
    <property type="entry name" value="Mur_ligase_N"/>
</dbReference>
<keyword evidence="16" id="KW-1185">Reference proteome</keyword>
<evidence type="ECO:0000256" key="5">
    <source>
        <dbReference type="ARBA" id="ARBA00022840"/>
    </source>
</evidence>
<dbReference type="GO" id="GO:0047480">
    <property type="term" value="F:UDP-N-acetylmuramoyl-tripeptide-D-alanyl-D-alanine ligase activity"/>
    <property type="evidence" value="ECO:0007669"/>
    <property type="project" value="UniProtKB-UniRule"/>
</dbReference>
<dbReference type="SUPFAM" id="SSF63418">
    <property type="entry name" value="MurE/MurF N-terminal domain"/>
    <property type="match status" value="1"/>
</dbReference>
<dbReference type="Pfam" id="PF08245">
    <property type="entry name" value="Mur_ligase_M"/>
    <property type="match status" value="1"/>
</dbReference>